<evidence type="ECO:0000313" key="1">
    <source>
        <dbReference type="EMBL" id="KAI3717278.1"/>
    </source>
</evidence>
<organism evidence="1 2">
    <name type="scientific">Smallanthus sonchifolius</name>
    <dbReference type="NCBI Taxonomy" id="185202"/>
    <lineage>
        <taxon>Eukaryota</taxon>
        <taxon>Viridiplantae</taxon>
        <taxon>Streptophyta</taxon>
        <taxon>Embryophyta</taxon>
        <taxon>Tracheophyta</taxon>
        <taxon>Spermatophyta</taxon>
        <taxon>Magnoliopsida</taxon>
        <taxon>eudicotyledons</taxon>
        <taxon>Gunneridae</taxon>
        <taxon>Pentapetalae</taxon>
        <taxon>asterids</taxon>
        <taxon>campanulids</taxon>
        <taxon>Asterales</taxon>
        <taxon>Asteraceae</taxon>
        <taxon>Asteroideae</taxon>
        <taxon>Heliantheae alliance</taxon>
        <taxon>Millerieae</taxon>
        <taxon>Smallanthus</taxon>
    </lineage>
</organism>
<reference evidence="1 2" key="2">
    <citation type="journal article" date="2022" name="Mol. Ecol. Resour.">
        <title>The genomes of chicory, endive, great burdock and yacon provide insights into Asteraceae paleo-polyploidization history and plant inulin production.</title>
        <authorList>
            <person name="Fan W."/>
            <person name="Wang S."/>
            <person name="Wang H."/>
            <person name="Wang A."/>
            <person name="Jiang F."/>
            <person name="Liu H."/>
            <person name="Zhao H."/>
            <person name="Xu D."/>
            <person name="Zhang Y."/>
        </authorList>
    </citation>
    <scope>NUCLEOTIDE SEQUENCE [LARGE SCALE GENOMIC DNA]</scope>
    <source>
        <strain evidence="2">cv. Yunnan</strain>
        <tissue evidence="1">Leaves</tissue>
    </source>
</reference>
<keyword evidence="2" id="KW-1185">Reference proteome</keyword>
<reference evidence="2" key="1">
    <citation type="journal article" date="2022" name="Mol. Ecol. Resour.">
        <title>The genomes of chicory, endive, great burdock and yacon provide insights into Asteraceae palaeo-polyploidization history and plant inulin production.</title>
        <authorList>
            <person name="Fan W."/>
            <person name="Wang S."/>
            <person name="Wang H."/>
            <person name="Wang A."/>
            <person name="Jiang F."/>
            <person name="Liu H."/>
            <person name="Zhao H."/>
            <person name="Xu D."/>
            <person name="Zhang Y."/>
        </authorList>
    </citation>
    <scope>NUCLEOTIDE SEQUENCE [LARGE SCALE GENOMIC DNA]</scope>
    <source>
        <strain evidence="2">cv. Yunnan</strain>
    </source>
</reference>
<proteinExistence type="predicted"/>
<comment type="caution">
    <text evidence="1">The sequence shown here is derived from an EMBL/GenBank/DDBJ whole genome shotgun (WGS) entry which is preliminary data.</text>
</comment>
<protein>
    <submittedName>
        <fullName evidence="1">Uncharacterized protein</fullName>
    </submittedName>
</protein>
<accession>A0ACB9B5T8</accession>
<evidence type="ECO:0000313" key="2">
    <source>
        <dbReference type="Proteomes" id="UP001056120"/>
    </source>
</evidence>
<dbReference type="EMBL" id="CM042040">
    <property type="protein sequence ID" value="KAI3717278.1"/>
    <property type="molecule type" value="Genomic_DNA"/>
</dbReference>
<dbReference type="Proteomes" id="UP001056120">
    <property type="component" value="Linkage Group LG23"/>
</dbReference>
<gene>
    <name evidence="1" type="ORF">L1987_68798</name>
</gene>
<name>A0ACB9B5T8_9ASTR</name>
<sequence length="96" mass="10373">MAMEDIISGDTLLKIGLFVLVQVLVYLILSSSSNIFSKTAPSLRANSFRRVQSVSIRQMMAALSDLPDGGETSPSIKGSKSLKRQDSITTSHDNSL</sequence>